<dbReference type="Pfam" id="PF13563">
    <property type="entry name" value="2_5_RNA_ligase2"/>
    <property type="match status" value="1"/>
</dbReference>
<dbReference type="eggNOG" id="COG1514">
    <property type="taxonomic scope" value="Bacteria"/>
</dbReference>
<dbReference type="PANTHER" id="PTHR40037">
    <property type="entry name" value="PHOSPHOESTERASE YJCG-RELATED"/>
    <property type="match status" value="1"/>
</dbReference>
<dbReference type="Proteomes" id="UP000000440">
    <property type="component" value="Chromosome"/>
</dbReference>
<dbReference type="InterPro" id="IPR050580">
    <property type="entry name" value="2H_phosphoesterase_YjcG-like"/>
</dbReference>
<dbReference type="InterPro" id="IPR009097">
    <property type="entry name" value="Cyclic_Pdiesterase"/>
</dbReference>
<gene>
    <name evidence="1" type="ordered locus">tlr1954</name>
</gene>
<dbReference type="EnsemblBacteria" id="BAC09506">
    <property type="protein sequence ID" value="BAC09506"/>
    <property type="gene ID" value="BAC09506"/>
</dbReference>
<proteinExistence type="predicted"/>
<keyword evidence="2" id="KW-1185">Reference proteome</keyword>
<dbReference type="PANTHER" id="PTHR40037:SF1">
    <property type="entry name" value="PHOSPHOESTERASE SAOUHSC_00951-RELATED"/>
    <property type="match status" value="1"/>
</dbReference>
<organism evidence="1 2">
    <name type="scientific">Thermosynechococcus vestitus (strain NIES-2133 / IAM M-273 / BP-1)</name>
    <dbReference type="NCBI Taxonomy" id="197221"/>
    <lineage>
        <taxon>Bacteria</taxon>
        <taxon>Bacillati</taxon>
        <taxon>Cyanobacteriota</taxon>
        <taxon>Cyanophyceae</taxon>
        <taxon>Acaryochloridales</taxon>
        <taxon>Thermosynechococcaceae</taxon>
        <taxon>Thermosynechococcus</taxon>
    </lineage>
</organism>
<name>Q8DHJ5_THEVB</name>
<evidence type="ECO:0000313" key="2">
    <source>
        <dbReference type="Proteomes" id="UP000000440"/>
    </source>
</evidence>
<dbReference type="SUPFAM" id="SSF55144">
    <property type="entry name" value="LigT-like"/>
    <property type="match status" value="1"/>
</dbReference>
<dbReference type="STRING" id="197221.gene:10748561"/>
<accession>Q8DHJ5</accession>
<dbReference type="KEGG" id="tel:tlr1954"/>
<sequence>MASHPHLRSPLDGRGAALMNQRQYFMALLPNAKIQADVTCLKQYCCDRYQTQAALRSPPHVTLYPPFWWPDAAVADLEQALETFSCQAAPVELIFDGFAAFAPRVIYIHVAPTPALKDLQAQLIKAVVKPLKLPPTQRHPFTPHMTIAFRDLTKENFRHAWAEFQKKPFAARCWVSHLTLLVHNGRRWQVYREFLLRNLASDAP</sequence>
<protein>
    <submittedName>
        <fullName evidence="1">Tlr1954 protein</fullName>
    </submittedName>
</protein>
<dbReference type="AlphaFoldDB" id="Q8DHJ5"/>
<dbReference type="Gene3D" id="3.90.1140.10">
    <property type="entry name" value="Cyclic phosphodiesterase"/>
    <property type="match status" value="1"/>
</dbReference>
<evidence type="ECO:0000313" key="1">
    <source>
        <dbReference type="EMBL" id="BAC09506.1"/>
    </source>
</evidence>
<dbReference type="EMBL" id="BA000039">
    <property type="protein sequence ID" value="BAC09506.1"/>
    <property type="molecule type" value="Genomic_DNA"/>
</dbReference>
<reference evidence="1 2" key="1">
    <citation type="journal article" date="2002" name="DNA Res.">
        <title>Complete genome structure of the thermophilic cyanobacterium Thermosynechococcus elongatus BP-1.</title>
        <authorList>
            <person name="Nakamura Y."/>
            <person name="Kaneko T."/>
            <person name="Sato S."/>
            <person name="Ikeuchi M."/>
            <person name="Katoh H."/>
            <person name="Sasamoto S."/>
            <person name="Watanabe A."/>
            <person name="Iriguchi M."/>
            <person name="Kawashima K."/>
            <person name="Kimura T."/>
            <person name="Kishida Y."/>
            <person name="Kiyokawa C."/>
            <person name="Kohara M."/>
            <person name="Matsumoto M."/>
            <person name="Matsuno A."/>
            <person name="Nakazaki N."/>
            <person name="Shimpo S."/>
            <person name="Sugimoto M."/>
            <person name="Takeuchi C."/>
            <person name="Yamada M."/>
            <person name="Tabata S."/>
        </authorList>
    </citation>
    <scope>NUCLEOTIDE SEQUENCE [LARGE SCALE GENOMIC DNA]</scope>
    <source>
        <strain evidence="2">IAM M-273 / NIES-2133 / BP-1</strain>
    </source>
</reference>